<dbReference type="PANTHER" id="PTHR37937:SF1">
    <property type="entry name" value="CONJUGATIVE TRANSFER: DNA TRANSPORT"/>
    <property type="match status" value="1"/>
</dbReference>
<protein>
    <submittedName>
        <fullName evidence="8">Type IV secretory system conjugative DNA transfer family protein</fullName>
    </submittedName>
</protein>
<keyword evidence="2" id="KW-1003">Cell membrane</keyword>
<evidence type="ECO:0000256" key="3">
    <source>
        <dbReference type="ARBA" id="ARBA00022692"/>
    </source>
</evidence>
<comment type="caution">
    <text evidence="8">The sequence shown here is derived from an EMBL/GenBank/DDBJ whole genome shotgun (WGS) entry which is preliminary data.</text>
</comment>
<evidence type="ECO:0000313" key="8">
    <source>
        <dbReference type="EMBL" id="MFD1709809.1"/>
    </source>
</evidence>
<comment type="subcellular location">
    <subcellularLocation>
        <location evidence="1">Cell membrane</location>
        <topology evidence="1">Multi-pass membrane protein</topology>
    </subcellularLocation>
</comment>
<evidence type="ECO:0000256" key="2">
    <source>
        <dbReference type="ARBA" id="ARBA00022475"/>
    </source>
</evidence>
<dbReference type="InterPro" id="IPR051539">
    <property type="entry name" value="T4SS-coupling_protein"/>
</dbReference>
<dbReference type="InterPro" id="IPR027417">
    <property type="entry name" value="P-loop_NTPase"/>
</dbReference>
<dbReference type="InterPro" id="IPR032689">
    <property type="entry name" value="TraG-D_C"/>
</dbReference>
<dbReference type="SUPFAM" id="SSF52540">
    <property type="entry name" value="P-loop containing nucleoside triphosphate hydrolases"/>
    <property type="match status" value="1"/>
</dbReference>
<dbReference type="Proteomes" id="UP001597304">
    <property type="component" value="Unassembled WGS sequence"/>
</dbReference>
<evidence type="ECO:0000256" key="6">
    <source>
        <dbReference type="SAM" id="MobiDB-lite"/>
    </source>
</evidence>
<evidence type="ECO:0000256" key="1">
    <source>
        <dbReference type="ARBA" id="ARBA00004651"/>
    </source>
</evidence>
<feature type="region of interest" description="Disordered" evidence="6">
    <location>
        <begin position="598"/>
        <end position="618"/>
    </location>
</feature>
<proteinExistence type="predicted"/>
<keyword evidence="9" id="KW-1185">Reference proteome</keyword>
<evidence type="ECO:0000256" key="4">
    <source>
        <dbReference type="ARBA" id="ARBA00022989"/>
    </source>
</evidence>
<dbReference type="Gene3D" id="3.40.50.300">
    <property type="entry name" value="P-loop containing nucleotide triphosphate hydrolases"/>
    <property type="match status" value="2"/>
</dbReference>
<organism evidence="8 9">
    <name type="scientific">Ottowia flava</name>
    <dbReference type="NCBI Taxonomy" id="2675430"/>
    <lineage>
        <taxon>Bacteria</taxon>
        <taxon>Pseudomonadati</taxon>
        <taxon>Pseudomonadota</taxon>
        <taxon>Betaproteobacteria</taxon>
        <taxon>Burkholderiales</taxon>
        <taxon>Comamonadaceae</taxon>
        <taxon>Ottowia</taxon>
    </lineage>
</organism>
<accession>A0ABW4KRI9</accession>
<evidence type="ECO:0000313" key="9">
    <source>
        <dbReference type="Proteomes" id="UP001597304"/>
    </source>
</evidence>
<sequence>MSEKSVIERYLNRTPDRKRLLKSVYEMKIGGPMETGALLALGTGALSLAPPIVQYTGILPAAILSGLGATVIGRQFTRLLNKDFLLNSRATVESSKPPIAPGSDAPGLLIGYTSDKGLPVMIPDPNLFRHMWIMGQSGMGKTVAGSQMMFQQIQRGGGVLFVDGKLDIDNIESLYQFAKWAGRGHEFWVINPGQAEFSNTYNPILYGDPDEVAARILSMIPSTEGSAGSDFYKQSSNEALVIFLSALKRARLAYNFSDLAVLMTNALSMEELVQKVEAAAPDCAELRNLNLFLDRYRVPLNDTRNPLAGQINMTKMKDVLGGLAGRMFTFGNGSFGTVLNDYDPEVKIYDAIRGNQIIYVALPTLGKDVAANNFGKILMGDVRTSLSWLQRNKQDRPTIPSMMFLDEAASYVTESWAVVFEQARSAGVFLLPAIQTDSGFSAVSDDFAERVIGNTTTKMYFRVGTTQAAEKASELIGKTRRVARTQTTNTSSSTSSQYVQISPQRMGGEGISGGISEREEEVPLVEPDVLTSLAIGEAILQYEGNKIYDIVVPIVGLSKECRAKLGPLQLNHKRKVKTPGLNLVGRWQDFVSTPVKTRVGKRKDKEKNVDEFGYENTP</sequence>
<keyword evidence="3" id="KW-0812">Transmembrane</keyword>
<name>A0ABW4KRI9_9BURK</name>
<evidence type="ECO:0000259" key="7">
    <source>
        <dbReference type="Pfam" id="PF12696"/>
    </source>
</evidence>
<reference evidence="9" key="1">
    <citation type="journal article" date="2019" name="Int. J. Syst. Evol. Microbiol.">
        <title>The Global Catalogue of Microorganisms (GCM) 10K type strain sequencing project: providing services to taxonomists for standard genome sequencing and annotation.</title>
        <authorList>
            <consortium name="The Broad Institute Genomics Platform"/>
            <consortium name="The Broad Institute Genome Sequencing Center for Infectious Disease"/>
            <person name="Wu L."/>
            <person name="Ma J."/>
        </authorList>
    </citation>
    <scope>NUCLEOTIDE SEQUENCE [LARGE SCALE GENOMIC DNA]</scope>
    <source>
        <strain evidence="9">LMG 29247</strain>
    </source>
</reference>
<evidence type="ECO:0000256" key="5">
    <source>
        <dbReference type="ARBA" id="ARBA00023136"/>
    </source>
</evidence>
<keyword evidence="4" id="KW-1133">Transmembrane helix</keyword>
<dbReference type="Pfam" id="PF12696">
    <property type="entry name" value="TraG-D_C"/>
    <property type="match status" value="1"/>
</dbReference>
<dbReference type="EMBL" id="JBHUEJ010000010">
    <property type="protein sequence ID" value="MFD1709809.1"/>
    <property type="molecule type" value="Genomic_DNA"/>
</dbReference>
<keyword evidence="5" id="KW-0472">Membrane</keyword>
<gene>
    <name evidence="8" type="ORF">ACFSF0_04275</name>
</gene>
<feature type="domain" description="TraD/TraG TraM recognition site" evidence="7">
    <location>
        <begin position="402"/>
        <end position="533"/>
    </location>
</feature>
<dbReference type="RefSeq" id="WP_187265773.1">
    <property type="nucleotide sequence ID" value="NZ_JBHUEJ010000010.1"/>
</dbReference>
<dbReference type="PANTHER" id="PTHR37937">
    <property type="entry name" value="CONJUGATIVE TRANSFER: DNA TRANSPORT"/>
    <property type="match status" value="1"/>
</dbReference>